<dbReference type="GO" id="GO:0005634">
    <property type="term" value="C:nucleus"/>
    <property type="evidence" value="ECO:0007669"/>
    <property type="project" value="UniProtKB-SubCell"/>
</dbReference>
<dbReference type="Gene3D" id="3.30.160.60">
    <property type="entry name" value="Classic Zinc Finger"/>
    <property type="match status" value="2"/>
</dbReference>
<dbReference type="SUPFAM" id="SSF57667">
    <property type="entry name" value="beta-beta-alpha zinc fingers"/>
    <property type="match status" value="1"/>
</dbReference>
<dbReference type="InterPro" id="IPR050331">
    <property type="entry name" value="Zinc_finger"/>
</dbReference>
<feature type="domain" description="C2H2-type" evidence="8">
    <location>
        <begin position="1"/>
        <end position="27"/>
    </location>
</feature>
<dbReference type="InterPro" id="IPR013087">
    <property type="entry name" value="Znf_C2H2_type"/>
</dbReference>
<dbReference type="Pfam" id="PF00096">
    <property type="entry name" value="zf-C2H2"/>
    <property type="match status" value="2"/>
</dbReference>
<organism evidence="10 11">
    <name type="scientific">Helobdella robusta</name>
    <name type="common">Californian leech</name>
    <dbReference type="NCBI Taxonomy" id="6412"/>
    <lineage>
        <taxon>Eukaryota</taxon>
        <taxon>Metazoa</taxon>
        <taxon>Spiralia</taxon>
        <taxon>Lophotrochozoa</taxon>
        <taxon>Annelida</taxon>
        <taxon>Clitellata</taxon>
        <taxon>Hirudinea</taxon>
        <taxon>Rhynchobdellida</taxon>
        <taxon>Glossiphoniidae</taxon>
        <taxon>Helobdella</taxon>
    </lineage>
</organism>
<accession>T1ELB9</accession>
<gene>
    <name evidence="10" type="primary">20197369</name>
    <name evidence="9" type="ORF">HELRODRAFT_153802</name>
</gene>
<dbReference type="PROSITE" id="PS50157">
    <property type="entry name" value="ZINC_FINGER_C2H2_2"/>
    <property type="match status" value="2"/>
</dbReference>
<dbReference type="EMBL" id="KB097144">
    <property type="protein sequence ID" value="ESN98423.1"/>
    <property type="molecule type" value="Genomic_DNA"/>
</dbReference>
<reference evidence="10" key="3">
    <citation type="submission" date="2015-06" db="UniProtKB">
        <authorList>
            <consortium name="EnsemblMetazoa"/>
        </authorList>
    </citation>
    <scope>IDENTIFICATION</scope>
</reference>
<protein>
    <recommendedName>
        <fullName evidence="8">C2H2-type domain-containing protein</fullName>
    </recommendedName>
</protein>
<dbReference type="SMART" id="SM00355">
    <property type="entry name" value="ZnF_C2H2"/>
    <property type="match status" value="2"/>
</dbReference>
<evidence type="ECO:0000256" key="6">
    <source>
        <dbReference type="ARBA" id="ARBA00023242"/>
    </source>
</evidence>
<dbReference type="InterPro" id="IPR036236">
    <property type="entry name" value="Znf_C2H2_sf"/>
</dbReference>
<evidence type="ECO:0000256" key="2">
    <source>
        <dbReference type="ARBA" id="ARBA00022723"/>
    </source>
</evidence>
<reference evidence="11" key="1">
    <citation type="submission" date="2012-12" db="EMBL/GenBank/DDBJ databases">
        <authorList>
            <person name="Hellsten U."/>
            <person name="Grimwood J."/>
            <person name="Chapman J.A."/>
            <person name="Shapiro H."/>
            <person name="Aerts A."/>
            <person name="Otillar R.P."/>
            <person name="Terry A.Y."/>
            <person name="Boore J.L."/>
            <person name="Simakov O."/>
            <person name="Marletaz F."/>
            <person name="Cho S.-J."/>
            <person name="Edsinger-Gonzales E."/>
            <person name="Havlak P."/>
            <person name="Kuo D.-H."/>
            <person name="Larsson T."/>
            <person name="Lv J."/>
            <person name="Arendt D."/>
            <person name="Savage R."/>
            <person name="Osoegawa K."/>
            <person name="de Jong P."/>
            <person name="Lindberg D.R."/>
            <person name="Seaver E.C."/>
            <person name="Weisblat D.A."/>
            <person name="Putnam N.H."/>
            <person name="Grigoriev I.V."/>
            <person name="Rokhsar D.S."/>
        </authorList>
    </citation>
    <scope>NUCLEOTIDE SEQUENCE</scope>
</reference>
<dbReference type="GeneID" id="20197369"/>
<dbReference type="FunFam" id="3.30.160.60:FF:000446">
    <property type="entry name" value="Zinc finger protein"/>
    <property type="match status" value="2"/>
</dbReference>
<evidence type="ECO:0000256" key="5">
    <source>
        <dbReference type="ARBA" id="ARBA00022833"/>
    </source>
</evidence>
<keyword evidence="5" id="KW-0862">Zinc</keyword>
<dbReference type="EMBL" id="AMQM01005872">
    <property type="status" value="NOT_ANNOTATED_CDS"/>
    <property type="molecule type" value="Genomic_DNA"/>
</dbReference>
<proteinExistence type="predicted"/>
<dbReference type="OMA" id="HSHMHTS"/>
<sequence>ICPECERSFNSESALKQHSHMHTSQKPFICPTCSRAYTQQTSLSRHIRFN</sequence>
<dbReference type="HOGENOM" id="CLU_002678_42_25_1"/>
<evidence type="ECO:0000313" key="11">
    <source>
        <dbReference type="Proteomes" id="UP000015101"/>
    </source>
</evidence>
<dbReference type="InParanoid" id="T1ELB9"/>
<keyword evidence="6" id="KW-0539">Nucleus</keyword>
<comment type="subcellular location">
    <subcellularLocation>
        <location evidence="1">Nucleus</location>
    </subcellularLocation>
</comment>
<dbReference type="OrthoDB" id="3565419at2759"/>
<evidence type="ECO:0000259" key="8">
    <source>
        <dbReference type="PROSITE" id="PS50157"/>
    </source>
</evidence>
<evidence type="ECO:0000256" key="4">
    <source>
        <dbReference type="ARBA" id="ARBA00022771"/>
    </source>
</evidence>
<dbReference type="PANTHER" id="PTHR16515">
    <property type="entry name" value="PR DOMAIN ZINC FINGER PROTEIN"/>
    <property type="match status" value="1"/>
</dbReference>
<dbReference type="EnsemblMetazoa" id="HelroT153802">
    <property type="protein sequence ID" value="HelroP153802"/>
    <property type="gene ID" value="HelroG153802"/>
</dbReference>
<dbReference type="PANTHER" id="PTHR16515:SF66">
    <property type="entry name" value="C2H2-TYPE DOMAIN-CONTAINING PROTEIN"/>
    <property type="match status" value="1"/>
</dbReference>
<keyword evidence="11" id="KW-1185">Reference proteome</keyword>
<evidence type="ECO:0000256" key="3">
    <source>
        <dbReference type="ARBA" id="ARBA00022737"/>
    </source>
</evidence>
<evidence type="ECO:0000313" key="10">
    <source>
        <dbReference type="EnsemblMetazoa" id="HelroP153802"/>
    </source>
</evidence>
<dbReference type="PROSITE" id="PS00028">
    <property type="entry name" value="ZINC_FINGER_C2H2_1"/>
    <property type="match status" value="1"/>
</dbReference>
<dbReference type="CTD" id="20197369"/>
<name>T1ELB9_HELRO</name>
<evidence type="ECO:0000256" key="7">
    <source>
        <dbReference type="PROSITE-ProRule" id="PRU00042"/>
    </source>
</evidence>
<keyword evidence="2" id="KW-0479">Metal-binding</keyword>
<dbReference type="KEGG" id="hro:HELRODRAFT_153802"/>
<reference evidence="9 11" key="2">
    <citation type="journal article" date="2013" name="Nature">
        <title>Insights into bilaterian evolution from three spiralian genomes.</title>
        <authorList>
            <person name="Simakov O."/>
            <person name="Marletaz F."/>
            <person name="Cho S.J."/>
            <person name="Edsinger-Gonzales E."/>
            <person name="Havlak P."/>
            <person name="Hellsten U."/>
            <person name="Kuo D.H."/>
            <person name="Larsson T."/>
            <person name="Lv J."/>
            <person name="Arendt D."/>
            <person name="Savage R."/>
            <person name="Osoegawa K."/>
            <person name="de Jong P."/>
            <person name="Grimwood J."/>
            <person name="Chapman J.A."/>
            <person name="Shapiro H."/>
            <person name="Aerts A."/>
            <person name="Otillar R.P."/>
            <person name="Terry A.Y."/>
            <person name="Boore J.L."/>
            <person name="Grigoriev I.V."/>
            <person name="Lindberg D.R."/>
            <person name="Seaver E.C."/>
            <person name="Weisblat D.A."/>
            <person name="Putnam N.H."/>
            <person name="Rokhsar D.S."/>
        </authorList>
    </citation>
    <scope>NUCLEOTIDE SEQUENCE</scope>
</reference>
<evidence type="ECO:0000313" key="9">
    <source>
        <dbReference type="EMBL" id="ESN98423.1"/>
    </source>
</evidence>
<keyword evidence="3" id="KW-0677">Repeat</keyword>
<dbReference type="eggNOG" id="KOG1721">
    <property type="taxonomic scope" value="Eukaryota"/>
</dbReference>
<dbReference type="Proteomes" id="UP000015101">
    <property type="component" value="Unassembled WGS sequence"/>
</dbReference>
<keyword evidence="4 7" id="KW-0863">Zinc-finger</keyword>
<evidence type="ECO:0000256" key="1">
    <source>
        <dbReference type="ARBA" id="ARBA00004123"/>
    </source>
</evidence>
<feature type="domain" description="C2H2-type" evidence="8">
    <location>
        <begin position="28"/>
        <end position="50"/>
    </location>
</feature>
<dbReference type="AlphaFoldDB" id="T1ELB9"/>
<dbReference type="GO" id="GO:0008270">
    <property type="term" value="F:zinc ion binding"/>
    <property type="evidence" value="ECO:0007669"/>
    <property type="project" value="UniProtKB-KW"/>
</dbReference>
<dbReference type="RefSeq" id="XP_009023385.1">
    <property type="nucleotide sequence ID" value="XM_009025137.1"/>
</dbReference>